<evidence type="ECO:0000256" key="9">
    <source>
        <dbReference type="ARBA" id="ARBA00022989"/>
    </source>
</evidence>
<comment type="caution">
    <text evidence="19">The sequence shown here is derived from an EMBL/GenBank/DDBJ whole genome shotgun (WGS) entry which is preliminary data.</text>
</comment>
<feature type="disulfide bond" evidence="14">
    <location>
        <begin position="48"/>
        <end position="55"/>
    </location>
</feature>
<feature type="transmembrane region" description="Helical" evidence="16">
    <location>
        <begin position="138"/>
        <end position="159"/>
    </location>
</feature>
<keyword evidence="9 16" id="KW-1133">Transmembrane helix</keyword>
<keyword evidence="7 16" id="KW-0812">Transmembrane</keyword>
<evidence type="ECO:0000256" key="10">
    <source>
        <dbReference type="ARBA" id="ARBA00023136"/>
    </source>
</evidence>
<protein>
    <submittedName>
        <fullName evidence="19">CFEM domain-containing protein</fullName>
    </submittedName>
</protein>
<evidence type="ECO:0000259" key="18">
    <source>
        <dbReference type="PROSITE" id="PS52012"/>
    </source>
</evidence>
<organism evidence="19 20">
    <name type="scientific">Dactylonectria macrodidyma</name>
    <dbReference type="NCBI Taxonomy" id="307937"/>
    <lineage>
        <taxon>Eukaryota</taxon>
        <taxon>Fungi</taxon>
        <taxon>Dikarya</taxon>
        <taxon>Ascomycota</taxon>
        <taxon>Pezizomycotina</taxon>
        <taxon>Sordariomycetes</taxon>
        <taxon>Hypocreomycetidae</taxon>
        <taxon>Hypocreales</taxon>
        <taxon>Nectriaceae</taxon>
        <taxon>Dactylonectria</taxon>
    </lineage>
</organism>
<dbReference type="PANTHER" id="PTHR33048">
    <property type="entry name" value="PTH11-LIKE INTEGRAL MEMBRANE PROTEIN (AFU_ORTHOLOGUE AFUA_5G11245)"/>
    <property type="match status" value="1"/>
</dbReference>
<dbReference type="PROSITE" id="PS52012">
    <property type="entry name" value="CFEM"/>
    <property type="match status" value="1"/>
</dbReference>
<feature type="transmembrane region" description="Helical" evidence="16">
    <location>
        <begin position="335"/>
        <end position="358"/>
    </location>
</feature>
<evidence type="ECO:0000313" key="19">
    <source>
        <dbReference type="EMBL" id="KAH7142161.1"/>
    </source>
</evidence>
<keyword evidence="12" id="KW-0449">Lipoprotein</keyword>
<evidence type="ECO:0000256" key="1">
    <source>
        <dbReference type="ARBA" id="ARBA00004141"/>
    </source>
</evidence>
<comment type="subcellular location">
    <subcellularLocation>
        <location evidence="2">Membrane</location>
        <topology evidence="2">Lipid-anchor</topology>
        <topology evidence="2">GPI-anchor</topology>
    </subcellularLocation>
    <subcellularLocation>
        <location evidence="1">Membrane</location>
        <topology evidence="1">Multi-pass membrane protein</topology>
    </subcellularLocation>
    <subcellularLocation>
        <location evidence="3">Secreted</location>
    </subcellularLocation>
</comment>
<keyword evidence="6" id="KW-0325">Glycoprotein</keyword>
<dbReference type="Pfam" id="PF05730">
    <property type="entry name" value="CFEM"/>
    <property type="match status" value="1"/>
</dbReference>
<feature type="compositionally biased region" description="Basic and acidic residues" evidence="15">
    <location>
        <begin position="431"/>
        <end position="443"/>
    </location>
</feature>
<dbReference type="InterPro" id="IPR049326">
    <property type="entry name" value="Rhodopsin_dom_fungi"/>
</dbReference>
<comment type="caution">
    <text evidence="14">Lacks conserved residue(s) required for the propagation of feature annotation.</text>
</comment>
<feature type="transmembrane region" description="Helical" evidence="16">
    <location>
        <begin position="179"/>
        <end position="202"/>
    </location>
</feature>
<comment type="similarity">
    <text evidence="4">Belongs to the RBT5 family.</text>
</comment>
<evidence type="ECO:0000256" key="16">
    <source>
        <dbReference type="SAM" id="Phobius"/>
    </source>
</evidence>
<feature type="disulfide bond" evidence="14">
    <location>
        <begin position="38"/>
        <end position="69"/>
    </location>
</feature>
<evidence type="ECO:0000256" key="12">
    <source>
        <dbReference type="ARBA" id="ARBA00023288"/>
    </source>
</evidence>
<feature type="chain" id="PRO_5040383360" evidence="17">
    <location>
        <begin position="22"/>
        <end position="443"/>
    </location>
</feature>
<evidence type="ECO:0000256" key="5">
    <source>
        <dbReference type="ARBA" id="ARBA00022525"/>
    </source>
</evidence>
<keyword evidence="5" id="KW-0964">Secreted</keyword>
<gene>
    <name evidence="19" type="ORF">EDB81DRAFT_843582</name>
</gene>
<feature type="transmembrane region" description="Helical" evidence="16">
    <location>
        <begin position="214"/>
        <end position="235"/>
    </location>
</feature>
<evidence type="ECO:0000256" key="14">
    <source>
        <dbReference type="PROSITE-ProRule" id="PRU01356"/>
    </source>
</evidence>
<feature type="domain" description="CFEM" evidence="18">
    <location>
        <begin position="6"/>
        <end position="117"/>
    </location>
</feature>
<dbReference type="PANTHER" id="PTHR33048:SF143">
    <property type="entry name" value="EXTRACELLULAR MEMBRANE PROTEIN CFEM DOMAIN-CONTAINING PROTEIN-RELATED"/>
    <property type="match status" value="1"/>
</dbReference>
<dbReference type="OrthoDB" id="2496787at2759"/>
<dbReference type="EMBL" id="JAGMUV010000010">
    <property type="protein sequence ID" value="KAH7142161.1"/>
    <property type="molecule type" value="Genomic_DNA"/>
</dbReference>
<feature type="disulfide bond" evidence="14">
    <location>
        <begin position="57"/>
        <end position="90"/>
    </location>
</feature>
<keyword evidence="11 14" id="KW-1015">Disulfide bond</keyword>
<comment type="similarity">
    <text evidence="13">Belongs to the SAT4 family.</text>
</comment>
<feature type="transmembrane region" description="Helical" evidence="16">
    <location>
        <begin position="295"/>
        <end position="315"/>
    </location>
</feature>
<proteinExistence type="inferred from homology"/>
<keyword evidence="10 16" id="KW-0472">Membrane</keyword>
<evidence type="ECO:0000256" key="6">
    <source>
        <dbReference type="ARBA" id="ARBA00022622"/>
    </source>
</evidence>
<evidence type="ECO:0000256" key="7">
    <source>
        <dbReference type="ARBA" id="ARBA00022692"/>
    </source>
</evidence>
<feature type="transmembrane region" description="Helical" evidence="16">
    <location>
        <begin position="101"/>
        <end position="126"/>
    </location>
</feature>
<feature type="region of interest" description="Disordered" evidence="15">
    <location>
        <begin position="398"/>
        <end position="443"/>
    </location>
</feature>
<evidence type="ECO:0000256" key="15">
    <source>
        <dbReference type="SAM" id="MobiDB-lite"/>
    </source>
</evidence>
<dbReference type="Pfam" id="PF20684">
    <property type="entry name" value="Fung_rhodopsin"/>
    <property type="match status" value="1"/>
</dbReference>
<feature type="disulfide bond" evidence="14">
    <location>
        <begin position="34"/>
        <end position="74"/>
    </location>
</feature>
<evidence type="ECO:0000313" key="20">
    <source>
        <dbReference type="Proteomes" id="UP000738349"/>
    </source>
</evidence>
<keyword evidence="8 17" id="KW-0732">Signal</keyword>
<sequence length="443" mass="49157">MDVLHCLVLVFVSLFLVPTRAKDSFSNLPGLPSCATPCIDAVFQAELCPHTNQTCICTNEQFQETLRSCVAANCTIPETLTTQNASLDYCDAPTRDRTENYIVSSITLACIAGVFVVIRFACKIFVGSLSLGLDDWLVLLAMITVVPTTIITVTGMTASGLGKDIWTLTADQITNTLRYLWITGLFYFIQSPLVKLAIIAFFLRIFPSQGVQRLLWATFILNTLWGFACILGLIFQCKPTSYFWTGWDGLHEGSCHNPSGGSWVNGSISIAFDIWILAIPLWQLRTLNLHWKKKAGVAVMFCVGALVTIVSFLRLQALVHLRESSNPTWDFYDVSLWSTMEICVGIMCACFPTVRILLIRLWPALGSSVRSNGNHYQQYGSNNRPKTRETGGRDIELVVPNRPNSEEDNDTPGVDLQKTPTVHYSDNDEASLVHRADLPGRGT</sequence>
<dbReference type="GO" id="GO:0098552">
    <property type="term" value="C:side of membrane"/>
    <property type="evidence" value="ECO:0007669"/>
    <property type="project" value="UniProtKB-KW"/>
</dbReference>
<dbReference type="SMART" id="SM00747">
    <property type="entry name" value="CFEM"/>
    <property type="match status" value="1"/>
</dbReference>
<evidence type="ECO:0000256" key="8">
    <source>
        <dbReference type="ARBA" id="ARBA00022729"/>
    </source>
</evidence>
<reference evidence="19" key="1">
    <citation type="journal article" date="2021" name="Nat. Commun.">
        <title>Genetic determinants of endophytism in the Arabidopsis root mycobiome.</title>
        <authorList>
            <person name="Mesny F."/>
            <person name="Miyauchi S."/>
            <person name="Thiergart T."/>
            <person name="Pickel B."/>
            <person name="Atanasova L."/>
            <person name="Karlsson M."/>
            <person name="Huettel B."/>
            <person name="Barry K.W."/>
            <person name="Haridas S."/>
            <person name="Chen C."/>
            <person name="Bauer D."/>
            <person name="Andreopoulos W."/>
            <person name="Pangilinan J."/>
            <person name="LaButti K."/>
            <person name="Riley R."/>
            <person name="Lipzen A."/>
            <person name="Clum A."/>
            <person name="Drula E."/>
            <person name="Henrissat B."/>
            <person name="Kohler A."/>
            <person name="Grigoriev I.V."/>
            <person name="Martin F.M."/>
            <person name="Hacquard S."/>
        </authorList>
    </citation>
    <scope>NUCLEOTIDE SEQUENCE</scope>
    <source>
        <strain evidence="19">MPI-CAGE-AT-0147</strain>
    </source>
</reference>
<feature type="signal peptide" evidence="17">
    <location>
        <begin position="1"/>
        <end position="21"/>
    </location>
</feature>
<evidence type="ECO:0000256" key="4">
    <source>
        <dbReference type="ARBA" id="ARBA00010031"/>
    </source>
</evidence>
<keyword evidence="20" id="KW-1185">Reference proteome</keyword>
<name>A0A9P9EQ48_9HYPO</name>
<evidence type="ECO:0000256" key="13">
    <source>
        <dbReference type="ARBA" id="ARBA00038359"/>
    </source>
</evidence>
<dbReference type="GO" id="GO:0005576">
    <property type="term" value="C:extracellular region"/>
    <property type="evidence" value="ECO:0007669"/>
    <property type="project" value="UniProtKB-SubCell"/>
</dbReference>
<dbReference type="Proteomes" id="UP000738349">
    <property type="component" value="Unassembled WGS sequence"/>
</dbReference>
<evidence type="ECO:0000256" key="3">
    <source>
        <dbReference type="ARBA" id="ARBA00004613"/>
    </source>
</evidence>
<evidence type="ECO:0000256" key="11">
    <source>
        <dbReference type="ARBA" id="ARBA00023157"/>
    </source>
</evidence>
<evidence type="ECO:0000256" key="17">
    <source>
        <dbReference type="SAM" id="SignalP"/>
    </source>
</evidence>
<dbReference type="AlphaFoldDB" id="A0A9P9EQ48"/>
<keyword evidence="6" id="KW-0336">GPI-anchor</keyword>
<dbReference type="InterPro" id="IPR008427">
    <property type="entry name" value="Extracellular_membr_CFEM_dom"/>
</dbReference>
<dbReference type="InterPro" id="IPR052337">
    <property type="entry name" value="SAT4-like"/>
</dbReference>
<accession>A0A9P9EQ48</accession>
<evidence type="ECO:0000256" key="2">
    <source>
        <dbReference type="ARBA" id="ARBA00004589"/>
    </source>
</evidence>